<reference evidence="2" key="1">
    <citation type="submission" date="2019-12" db="UniProtKB">
        <authorList>
            <consortium name="WormBaseParasite"/>
        </authorList>
    </citation>
    <scope>IDENTIFICATION</scope>
</reference>
<accession>A0A5S6QVM9</accession>
<keyword evidence="1" id="KW-1185">Reference proteome</keyword>
<dbReference type="AlphaFoldDB" id="A0A5S6QVM9"/>
<proteinExistence type="predicted"/>
<name>A0A5S6QVM9_TRIMR</name>
<evidence type="ECO:0000313" key="1">
    <source>
        <dbReference type="Proteomes" id="UP000046395"/>
    </source>
</evidence>
<organism evidence="1 2">
    <name type="scientific">Trichuris muris</name>
    <name type="common">Mouse whipworm</name>
    <dbReference type="NCBI Taxonomy" id="70415"/>
    <lineage>
        <taxon>Eukaryota</taxon>
        <taxon>Metazoa</taxon>
        <taxon>Ecdysozoa</taxon>
        <taxon>Nematoda</taxon>
        <taxon>Enoplea</taxon>
        <taxon>Dorylaimia</taxon>
        <taxon>Trichinellida</taxon>
        <taxon>Trichuridae</taxon>
        <taxon>Trichuris</taxon>
    </lineage>
</organism>
<dbReference type="WBParaSite" id="TMUE_3000010947.1">
    <property type="protein sequence ID" value="TMUE_3000010947.1"/>
    <property type="gene ID" value="WBGene00285107"/>
</dbReference>
<evidence type="ECO:0000313" key="2">
    <source>
        <dbReference type="WBParaSite" id="TMUE_3000010947.1"/>
    </source>
</evidence>
<protein>
    <submittedName>
        <fullName evidence="2">BHLH domain-containing protein</fullName>
    </submittedName>
</protein>
<sequence length="153" mass="17865">MVAFYWLKSSVPLLTVMLCKERKLLSVYERAPRSHRSMGVTMEVALHSVSAARVHSYRKCISKARRRTEVIKLNRLITKSRSNSGAVLTEKMVVNKAVEYIDQLHEEILNRLLNGEFSIEIPIVEHIVRSYLQNFDIPYEKRIALEKLLYSRF</sequence>
<dbReference type="Proteomes" id="UP000046395">
    <property type="component" value="Unassembled WGS sequence"/>
</dbReference>